<sequence length="104" mass="12243">MKKESWEQDLSAIRDDIDLLDDKLLSLIEERMSLVTKIGLIKKQHHLTSLDQTREIKIKQHLEEMIEDKSKSNYIIPIFETIMATSKAFQSNEIIRDDRKNDSN</sequence>
<dbReference type="STRING" id="764291.STRUR_0780"/>
<dbReference type="SMART" id="SM00830">
    <property type="entry name" value="CM_2"/>
    <property type="match status" value="1"/>
</dbReference>
<organism evidence="3 4">
    <name type="scientific">Streptococcus urinalis 2285-97</name>
    <dbReference type="NCBI Taxonomy" id="764291"/>
    <lineage>
        <taxon>Bacteria</taxon>
        <taxon>Bacillati</taxon>
        <taxon>Bacillota</taxon>
        <taxon>Bacilli</taxon>
        <taxon>Lactobacillales</taxon>
        <taxon>Streptococcaceae</taxon>
        <taxon>Streptococcus</taxon>
    </lineage>
</organism>
<dbReference type="Pfam" id="PF01817">
    <property type="entry name" value="CM_2"/>
    <property type="match status" value="1"/>
</dbReference>
<accession>G5KEE7</accession>
<dbReference type="SUPFAM" id="SSF48600">
    <property type="entry name" value="Chorismate mutase II"/>
    <property type="match status" value="1"/>
</dbReference>
<comment type="caution">
    <text evidence="3">The sequence shown here is derived from an EMBL/GenBank/DDBJ whole genome shotgun (WGS) entry which is preliminary data.</text>
</comment>
<proteinExistence type="predicted"/>
<dbReference type="AlphaFoldDB" id="G5KEE7"/>
<dbReference type="PANTHER" id="PTHR38041">
    <property type="entry name" value="CHORISMATE MUTASE"/>
    <property type="match status" value="1"/>
</dbReference>
<dbReference type="GO" id="GO:0004106">
    <property type="term" value="F:chorismate mutase activity"/>
    <property type="evidence" value="ECO:0007669"/>
    <property type="project" value="UniProtKB-EC"/>
</dbReference>
<keyword evidence="4" id="KW-1185">Reference proteome</keyword>
<keyword evidence="1 3" id="KW-0413">Isomerase</keyword>
<name>G5KEE7_9STRE</name>
<dbReference type="PROSITE" id="PS51168">
    <property type="entry name" value="CHORISMATE_MUT_2"/>
    <property type="match status" value="1"/>
</dbReference>
<reference evidence="3 4" key="1">
    <citation type="journal article" date="2014" name="Int. J. Syst. Evol. Microbiol.">
        <title>Phylogenomics and the dynamic genome evolution of the genus Streptococcus.</title>
        <authorList>
            <consortium name="The Broad Institute Genome Sequencing Platform"/>
            <person name="Richards V.P."/>
            <person name="Palmer S.R."/>
            <person name="Pavinski Bitar P.D."/>
            <person name="Qin X."/>
            <person name="Weinstock G.M."/>
            <person name="Highlander S.K."/>
            <person name="Town C.D."/>
            <person name="Burne R.A."/>
            <person name="Stanhope M.J."/>
        </authorList>
    </citation>
    <scope>NUCLEOTIDE SEQUENCE [LARGE SCALE GENOMIC DNA]</scope>
    <source>
        <strain evidence="3 4">2285-97</strain>
    </source>
</reference>
<dbReference type="EMBL" id="AEUZ02000001">
    <property type="protein sequence ID" value="EHJ57033.1"/>
    <property type="molecule type" value="Genomic_DNA"/>
</dbReference>
<dbReference type="Gene3D" id="1.20.59.10">
    <property type="entry name" value="Chorismate mutase"/>
    <property type="match status" value="1"/>
</dbReference>
<dbReference type="EC" id="5.4.99.5" evidence="3"/>
<dbReference type="eggNOG" id="COG1605">
    <property type="taxonomic scope" value="Bacteria"/>
</dbReference>
<dbReference type="GO" id="GO:0009697">
    <property type="term" value="P:salicylic acid biosynthetic process"/>
    <property type="evidence" value="ECO:0007669"/>
    <property type="project" value="TreeGrafter"/>
</dbReference>
<dbReference type="InterPro" id="IPR036979">
    <property type="entry name" value="CM_dom_sf"/>
</dbReference>
<feature type="domain" description="Chorismate mutase" evidence="2">
    <location>
        <begin position="4"/>
        <end position="94"/>
    </location>
</feature>
<dbReference type="InterPro" id="IPR036263">
    <property type="entry name" value="Chorismate_II_sf"/>
</dbReference>
<evidence type="ECO:0000313" key="3">
    <source>
        <dbReference type="EMBL" id="EHJ57033.1"/>
    </source>
</evidence>
<dbReference type="InterPro" id="IPR002701">
    <property type="entry name" value="CM_II_prokaryot"/>
</dbReference>
<dbReference type="GO" id="GO:0046417">
    <property type="term" value="P:chorismate metabolic process"/>
    <property type="evidence" value="ECO:0007669"/>
    <property type="project" value="InterPro"/>
</dbReference>
<evidence type="ECO:0000256" key="1">
    <source>
        <dbReference type="ARBA" id="ARBA00023235"/>
    </source>
</evidence>
<dbReference type="RefSeq" id="WP_006739764.1">
    <property type="nucleotide sequence ID" value="NZ_AEUZ02000001.1"/>
</dbReference>
<protein>
    <submittedName>
        <fullName evidence="3">Chorismate mutase</fullName>
        <ecNumber evidence="3">5.4.99.5</ecNumber>
    </submittedName>
</protein>
<gene>
    <name evidence="3" type="ORF">STRUR_0780</name>
</gene>
<evidence type="ECO:0000313" key="4">
    <source>
        <dbReference type="Proteomes" id="UP000005388"/>
    </source>
</evidence>
<dbReference type="InterPro" id="IPR051331">
    <property type="entry name" value="Chorismate_mutase-related"/>
</dbReference>
<evidence type="ECO:0000259" key="2">
    <source>
        <dbReference type="PROSITE" id="PS51168"/>
    </source>
</evidence>
<dbReference type="PANTHER" id="PTHR38041:SF1">
    <property type="entry name" value="CHORISMATE MUTASE"/>
    <property type="match status" value="1"/>
</dbReference>
<dbReference type="Proteomes" id="UP000005388">
    <property type="component" value="Unassembled WGS sequence"/>
</dbReference>